<dbReference type="Proteomes" id="UP000238877">
    <property type="component" value="Unassembled WGS sequence"/>
</dbReference>
<name>A0A2S7ZNB6_9FIRM</name>
<sequence length="430" mass="49731">MKYKLRWAYYMSRKFLRRELDDIGKRNNNKFSYRSRLLAGRTTTVDAYTGEKIYLNKRYTPNRKINIDHVISIEQANSWYGDYLEPSELREILVSDYNLVATNESLNKAKGRKSNLKFIIDNYDNLNIVKITNLLKYQVYAEANFHKDGVGKIITKKIKSCQITLNETIQSSNKHIKDLKLNDEMNFMLYSTALSSAQILYRSYNGELTRAETAKEIAKETGIMIGSVVIDEMVNEIGKLLEKEGLGNVTEFINIQSIVTSINSSITIMRYINSEIDGYQCINSLIFNIIKSPLYAIAYAAGGPLAALITTSIVSDIQYKISAWIIEWQSEVKLSKKQMRRYDKLIEDFNNKINSDRSVISKYIEKQNHLFDSQVLNGYYNLCFSIKNNNSKGITDGLNQILKYFNKEVIFKDLKSFDEFFFDDNQVLKL</sequence>
<reference evidence="1 2" key="1">
    <citation type="submission" date="2018-01" db="EMBL/GenBank/DDBJ databases">
        <title>Draft genome sequences of clinical isolates and type strains of oral Veillonella including Veillonella infantum sp., nov.</title>
        <authorList>
            <person name="Mashima I."/>
            <person name="Liao Y.-C."/>
            <person name="Sabharwal A."/>
            <person name="Haase E.M."/>
            <person name="Nakazawa F."/>
            <person name="Scannapieco F.A."/>
        </authorList>
    </citation>
    <scope>NUCLEOTIDE SEQUENCE [LARGE SCALE GENOMIC DNA]</scope>
    <source>
        <strain evidence="1 2">Y6</strain>
    </source>
</reference>
<dbReference type="AlphaFoldDB" id="A0A2S7ZNB6"/>
<proteinExistence type="predicted"/>
<protein>
    <submittedName>
        <fullName evidence="1">Uncharacterized protein</fullName>
    </submittedName>
</protein>
<organism evidence="1 2">
    <name type="scientific">Veillonella tobetsuensis</name>
    <dbReference type="NCBI Taxonomy" id="1110546"/>
    <lineage>
        <taxon>Bacteria</taxon>
        <taxon>Bacillati</taxon>
        <taxon>Bacillota</taxon>
        <taxon>Negativicutes</taxon>
        <taxon>Veillonellales</taxon>
        <taxon>Veillonellaceae</taxon>
        <taxon>Veillonella</taxon>
    </lineage>
</organism>
<comment type="caution">
    <text evidence="1">The sequence shown here is derived from an EMBL/GenBank/DDBJ whole genome shotgun (WGS) entry which is preliminary data.</text>
</comment>
<evidence type="ECO:0000313" key="1">
    <source>
        <dbReference type="EMBL" id="PQL24674.1"/>
    </source>
</evidence>
<accession>A0A2S7ZNB6</accession>
<evidence type="ECO:0000313" key="2">
    <source>
        <dbReference type="Proteomes" id="UP000238877"/>
    </source>
</evidence>
<gene>
    <name evidence="1" type="ORF">VTHSUH11_06735</name>
</gene>
<dbReference type="EMBL" id="PPDF01000012">
    <property type="protein sequence ID" value="PQL24674.1"/>
    <property type="molecule type" value="Genomic_DNA"/>
</dbReference>